<feature type="domain" description="EF-hand" evidence="6">
    <location>
        <begin position="75"/>
        <end position="110"/>
    </location>
</feature>
<evidence type="ECO:0000313" key="7">
    <source>
        <dbReference type="EMBL" id="EGT60229.1"/>
    </source>
</evidence>
<dbReference type="InParanoid" id="G0NH13"/>
<evidence type="ECO:0000256" key="5">
    <source>
        <dbReference type="SAM" id="SignalP"/>
    </source>
</evidence>
<keyword evidence="1 5" id="KW-0732">Signal</keyword>
<dbReference type="PROSITE" id="PS50222">
    <property type="entry name" value="EF_HAND_2"/>
    <property type="match status" value="4"/>
</dbReference>
<feature type="domain" description="EF-hand" evidence="6">
    <location>
        <begin position="245"/>
        <end position="280"/>
    </location>
</feature>
<evidence type="ECO:0000256" key="1">
    <source>
        <dbReference type="ARBA" id="ARBA00022729"/>
    </source>
</evidence>
<protein>
    <recommendedName>
        <fullName evidence="6">EF-hand domain-containing protein</fullName>
    </recommendedName>
</protein>
<dbReference type="InterPro" id="IPR002048">
    <property type="entry name" value="EF_hand_dom"/>
</dbReference>
<feature type="domain" description="EF-hand" evidence="6">
    <location>
        <begin position="133"/>
        <end position="168"/>
    </location>
</feature>
<dbReference type="Pfam" id="PF13499">
    <property type="entry name" value="EF-hand_7"/>
    <property type="match status" value="2"/>
</dbReference>
<dbReference type="STRING" id="135651.G0NH13"/>
<dbReference type="PANTHER" id="PTHR23104:SF17">
    <property type="entry name" value="EF-HAND DOMAIN-CONTAINING PROTEIN"/>
    <property type="match status" value="1"/>
</dbReference>
<name>G0NH13_CAEBE</name>
<evidence type="ECO:0000256" key="4">
    <source>
        <dbReference type="SAM" id="MobiDB-lite"/>
    </source>
</evidence>
<dbReference type="SUPFAM" id="SSF47473">
    <property type="entry name" value="EF-hand"/>
    <property type="match status" value="1"/>
</dbReference>
<evidence type="ECO:0000256" key="3">
    <source>
        <dbReference type="ARBA" id="ARBA00022837"/>
    </source>
</evidence>
<sequence length="321" mass="36745">MVAKVLVVSCLILGTFAHQPQQFPGSNQQQPHQGQPEQAHNAQGQQQQFGGEQARDEHHIKEHLDGKVDPTANMTPEQLQFHYFNMHDLDKNGKLDGVELIKAITHFHSENPGPQHTQNNANHQPPPLPSEVELETMIDSILKDDDFNADGFIDYGEFLKAQKIREDQARSHQEQMAKTEQTRKRCRAVFFFTFLNMRSLLCFYVIVCATVTVTNAATFADETQVHDEGHIKQHLENKIEVEKLTEEQQRFHYFSMHDLNKDNFIDGIEILKALTHDHGDESARQTTTDEAEAERLVDAVLDDLDFNGDGVIDYSEYLKRQ</sequence>
<gene>
    <name evidence="7" type="ORF">CAEBREN_10235</name>
</gene>
<feature type="domain" description="EF-hand" evidence="6">
    <location>
        <begin position="292"/>
        <end position="321"/>
    </location>
</feature>
<dbReference type="FunCoup" id="G0NH13">
    <property type="interactions" value="1012"/>
</dbReference>
<reference evidence="8" key="1">
    <citation type="submission" date="2011-07" db="EMBL/GenBank/DDBJ databases">
        <authorList>
            <consortium name="Caenorhabditis brenneri Sequencing and Analysis Consortium"/>
            <person name="Wilson R.K."/>
        </authorList>
    </citation>
    <scope>NUCLEOTIDE SEQUENCE [LARGE SCALE GENOMIC DNA]</scope>
    <source>
        <strain evidence="8">PB2801</strain>
    </source>
</reference>
<evidence type="ECO:0000256" key="2">
    <source>
        <dbReference type="ARBA" id="ARBA00022737"/>
    </source>
</evidence>
<feature type="region of interest" description="Disordered" evidence="4">
    <location>
        <begin position="22"/>
        <end position="57"/>
    </location>
</feature>
<dbReference type="InterPro" id="IPR052110">
    <property type="entry name" value="MCFD2-like"/>
</dbReference>
<proteinExistence type="predicted"/>
<feature type="signal peptide" evidence="5">
    <location>
        <begin position="1"/>
        <end position="17"/>
    </location>
</feature>
<dbReference type="AlphaFoldDB" id="G0NH13"/>
<feature type="chain" id="PRO_5003405757" description="EF-hand domain-containing protein" evidence="5">
    <location>
        <begin position="18"/>
        <end position="321"/>
    </location>
</feature>
<feature type="compositionally biased region" description="Low complexity" evidence="4">
    <location>
        <begin position="22"/>
        <end position="52"/>
    </location>
</feature>
<dbReference type="CDD" id="cd00051">
    <property type="entry name" value="EFh"/>
    <property type="match status" value="1"/>
</dbReference>
<dbReference type="OMA" id="HFHSENP"/>
<dbReference type="HOGENOM" id="CLU_866629_0_0_1"/>
<dbReference type="eggNOG" id="KOG4065">
    <property type="taxonomic scope" value="Eukaryota"/>
</dbReference>
<accession>G0NH13</accession>
<keyword evidence="8" id="KW-1185">Reference proteome</keyword>
<dbReference type="EMBL" id="GL379883">
    <property type="protein sequence ID" value="EGT60229.1"/>
    <property type="molecule type" value="Genomic_DNA"/>
</dbReference>
<dbReference type="PROSITE" id="PS00018">
    <property type="entry name" value="EF_HAND_1"/>
    <property type="match status" value="4"/>
</dbReference>
<dbReference type="InterPro" id="IPR011992">
    <property type="entry name" value="EF-hand-dom_pair"/>
</dbReference>
<evidence type="ECO:0000313" key="8">
    <source>
        <dbReference type="Proteomes" id="UP000008068"/>
    </source>
</evidence>
<dbReference type="Gene3D" id="1.10.238.10">
    <property type="entry name" value="EF-hand"/>
    <property type="match status" value="2"/>
</dbReference>
<keyword evidence="3" id="KW-0106">Calcium</keyword>
<dbReference type="PANTHER" id="PTHR23104">
    <property type="entry name" value="MULTIPLE COAGULATION FACTOR DEFICIENCY PROTEIN 2 NEURAL STEM CELL DERIVED NEURONAL SURVIVAL PROTEIN"/>
    <property type="match status" value="1"/>
</dbReference>
<organism evidence="8">
    <name type="scientific">Caenorhabditis brenneri</name>
    <name type="common">Nematode worm</name>
    <dbReference type="NCBI Taxonomy" id="135651"/>
    <lineage>
        <taxon>Eukaryota</taxon>
        <taxon>Metazoa</taxon>
        <taxon>Ecdysozoa</taxon>
        <taxon>Nematoda</taxon>
        <taxon>Chromadorea</taxon>
        <taxon>Rhabditida</taxon>
        <taxon>Rhabditina</taxon>
        <taxon>Rhabditomorpha</taxon>
        <taxon>Rhabditoidea</taxon>
        <taxon>Rhabditidae</taxon>
        <taxon>Peloderinae</taxon>
        <taxon>Caenorhabditis</taxon>
    </lineage>
</organism>
<evidence type="ECO:0000259" key="6">
    <source>
        <dbReference type="PROSITE" id="PS50222"/>
    </source>
</evidence>
<dbReference type="OrthoDB" id="289247at2759"/>
<dbReference type="Proteomes" id="UP000008068">
    <property type="component" value="Unassembled WGS sequence"/>
</dbReference>
<dbReference type="GO" id="GO:0005509">
    <property type="term" value="F:calcium ion binding"/>
    <property type="evidence" value="ECO:0007669"/>
    <property type="project" value="InterPro"/>
</dbReference>
<dbReference type="InterPro" id="IPR018247">
    <property type="entry name" value="EF_Hand_1_Ca_BS"/>
</dbReference>
<keyword evidence="2" id="KW-0677">Repeat</keyword>